<comment type="caution">
    <text evidence="9">The sequence shown here is derived from an EMBL/GenBank/DDBJ whole genome shotgun (WGS) entry which is preliminary data.</text>
</comment>
<feature type="transmembrane region" description="Helical" evidence="6">
    <location>
        <begin position="21"/>
        <end position="44"/>
    </location>
</feature>
<feature type="transmembrane region" description="Helical" evidence="6">
    <location>
        <begin position="339"/>
        <end position="366"/>
    </location>
</feature>
<feature type="transmembrane region" description="Helical" evidence="6">
    <location>
        <begin position="732"/>
        <end position="749"/>
    </location>
</feature>
<evidence type="ECO:0000313" key="9">
    <source>
        <dbReference type="EMBL" id="MCF1750727.1"/>
    </source>
</evidence>
<feature type="transmembrane region" description="Helical" evidence="6">
    <location>
        <begin position="433"/>
        <end position="458"/>
    </location>
</feature>
<evidence type="ECO:0000256" key="1">
    <source>
        <dbReference type="ARBA" id="ARBA00004651"/>
    </source>
</evidence>
<dbReference type="InterPro" id="IPR003838">
    <property type="entry name" value="ABC3_permease_C"/>
</dbReference>
<name>A0ABS9BSQ9_9BACT</name>
<dbReference type="Pfam" id="PF12704">
    <property type="entry name" value="MacB_PCD"/>
    <property type="match status" value="2"/>
</dbReference>
<evidence type="ECO:0000256" key="3">
    <source>
        <dbReference type="ARBA" id="ARBA00022692"/>
    </source>
</evidence>
<reference evidence="9 10" key="1">
    <citation type="submission" date="2022-01" db="EMBL/GenBank/DDBJ databases">
        <title>Mariniradius saccharolyticus sp. nov., isolated from sediment of a river.</title>
        <authorList>
            <person name="Liu H."/>
        </authorList>
    </citation>
    <scope>NUCLEOTIDE SEQUENCE [LARGE SCALE GENOMIC DNA]</scope>
    <source>
        <strain evidence="9 10">RY-2</strain>
    </source>
</reference>
<evidence type="ECO:0000256" key="2">
    <source>
        <dbReference type="ARBA" id="ARBA00022475"/>
    </source>
</evidence>
<accession>A0ABS9BSQ9</accession>
<evidence type="ECO:0000256" key="6">
    <source>
        <dbReference type="SAM" id="Phobius"/>
    </source>
</evidence>
<feature type="domain" description="ABC3 transporter permease C-terminal" evidence="7">
    <location>
        <begin position="683"/>
        <end position="796"/>
    </location>
</feature>
<keyword evidence="10" id="KW-1185">Reference proteome</keyword>
<evidence type="ECO:0000256" key="4">
    <source>
        <dbReference type="ARBA" id="ARBA00022989"/>
    </source>
</evidence>
<keyword evidence="3 6" id="KW-0812">Transmembrane</keyword>
<proteinExistence type="predicted"/>
<feature type="transmembrane region" description="Helical" evidence="6">
    <location>
        <begin position="680"/>
        <end position="705"/>
    </location>
</feature>
<evidence type="ECO:0000256" key="5">
    <source>
        <dbReference type="ARBA" id="ARBA00023136"/>
    </source>
</evidence>
<dbReference type="PANTHER" id="PTHR30572:SF18">
    <property type="entry name" value="ABC-TYPE MACROLIDE FAMILY EXPORT SYSTEM PERMEASE COMPONENT 2"/>
    <property type="match status" value="1"/>
</dbReference>
<dbReference type="PANTHER" id="PTHR30572">
    <property type="entry name" value="MEMBRANE COMPONENT OF TRANSPORTER-RELATED"/>
    <property type="match status" value="1"/>
</dbReference>
<feature type="transmembrane region" description="Helical" evidence="6">
    <location>
        <begin position="291"/>
        <end position="312"/>
    </location>
</feature>
<protein>
    <submittedName>
        <fullName evidence="9">ABC transporter permease</fullName>
    </submittedName>
</protein>
<dbReference type="RefSeq" id="WP_234860800.1">
    <property type="nucleotide sequence ID" value="NZ_JAKEVZ010000004.1"/>
</dbReference>
<dbReference type="EMBL" id="JAKEVZ010000004">
    <property type="protein sequence ID" value="MCF1750727.1"/>
    <property type="molecule type" value="Genomic_DNA"/>
</dbReference>
<keyword evidence="5 6" id="KW-0472">Membrane</keyword>
<feature type="domain" description="ABC3 transporter permease C-terminal" evidence="7">
    <location>
        <begin position="299"/>
        <end position="414"/>
    </location>
</feature>
<feature type="transmembrane region" description="Helical" evidence="6">
    <location>
        <begin position="769"/>
        <end position="792"/>
    </location>
</feature>
<evidence type="ECO:0000313" key="10">
    <source>
        <dbReference type="Proteomes" id="UP001201449"/>
    </source>
</evidence>
<dbReference type="Proteomes" id="UP001201449">
    <property type="component" value="Unassembled WGS sequence"/>
</dbReference>
<dbReference type="InterPro" id="IPR050250">
    <property type="entry name" value="Macrolide_Exporter_MacB"/>
</dbReference>
<gene>
    <name evidence="9" type="ORF">L0U89_06560</name>
</gene>
<comment type="subcellular location">
    <subcellularLocation>
        <location evidence="1">Cell membrane</location>
        <topology evidence="1">Multi-pass membrane protein</topology>
    </subcellularLocation>
</comment>
<feature type="transmembrane region" description="Helical" evidence="6">
    <location>
        <begin position="386"/>
        <end position="412"/>
    </location>
</feature>
<feature type="domain" description="MacB-like periplasmic core" evidence="8">
    <location>
        <begin position="21"/>
        <end position="252"/>
    </location>
</feature>
<organism evidence="9 10">
    <name type="scientific">Mariniradius sediminis</name>
    <dbReference type="NCBI Taxonomy" id="2909237"/>
    <lineage>
        <taxon>Bacteria</taxon>
        <taxon>Pseudomonadati</taxon>
        <taxon>Bacteroidota</taxon>
        <taxon>Cytophagia</taxon>
        <taxon>Cytophagales</taxon>
        <taxon>Cyclobacteriaceae</taxon>
        <taxon>Mariniradius</taxon>
    </lineage>
</organism>
<keyword evidence="4 6" id="KW-1133">Transmembrane helix</keyword>
<keyword evidence="2" id="KW-1003">Cell membrane</keyword>
<dbReference type="InterPro" id="IPR025857">
    <property type="entry name" value="MacB_PCD"/>
</dbReference>
<evidence type="ECO:0000259" key="8">
    <source>
        <dbReference type="Pfam" id="PF12704"/>
    </source>
</evidence>
<feature type="domain" description="MacB-like periplasmic core" evidence="8">
    <location>
        <begin position="438"/>
        <end position="647"/>
    </location>
</feature>
<dbReference type="Pfam" id="PF02687">
    <property type="entry name" value="FtsX"/>
    <property type="match status" value="2"/>
</dbReference>
<sequence>MSKNYFLVAWRNMLRNKLRMAIHLLGLAMGLSICFLIFNVVWFANSFDKFHPDSERIFRINTLTAYEGGESYPNSGTPGPLGETIQDEIPGIETKGRLYTLWGTLVVDPSENKVFGRSNEVTFSDGGYFEIFPRKWLAGNPKTALENPSAAVISKASLEKYFPGMRPQDVLGKELMWVDADTVTAQITGVVEDFSENTDFIFTDFISFSTIKHLQKENWYGLDSWGNVNSSSQLFVKAVPGKSAKDFDFEFESLVKKYYENNEGNSTNFSAEPLAEFHFNQNYNDTTVSKVYLKGLIYIAGLILLLACLNFINLETAQAISRAKEVGIRKTLGGNRGQLIFQFLAETFLIVLMAAVLSVFLAELVAKLLIDYLPTGFVLKLFNWPNLLFFVVIVLVLTVVSGLYPGFILANYQPQRALKGEKISNRGFSMGVFLRKNLTVLQFTASIAFIILVGVLGAQMKYISNQPLGFEKDAVMYANLPFMSGEDKMNLLRDRLAQESFVVGVSLSGSLVSSTSLWTSDVRVPKDSTQMEFFTQVMNADSAFTNVNGVKLLAGRRPSNQADEIVVNKRFLKDAGIETPEEILGTVATFGGEPRTIVGVVDDFHSRSFREEIRPLLITYNPTYFQTINVKLQGGQNLSLLKTRLEEAYRSIYPYETEEFHFLEAEMEKFYQDDLKIQRVLSFASALAVLISMLGLFGLSSFTIAQKLKEISIRKVLGASIAQILGMISKEYLVLVGVSFVLACIPAYYFGRDWLNDFQYRIAMPYSQFVFAGGIVLLICLMVVGLHSYAAATTNPAKILKDE</sequence>
<evidence type="ECO:0000259" key="7">
    <source>
        <dbReference type="Pfam" id="PF02687"/>
    </source>
</evidence>